<feature type="region of interest" description="Disordered" evidence="1">
    <location>
        <begin position="98"/>
        <end position="118"/>
    </location>
</feature>
<reference evidence="3 4" key="1">
    <citation type="journal article" date="2018" name="Environ. Microbiol.">
        <title>Isolation and genomic characterization of Novimethylophilus kurashikiensis gen. nov. sp. nov., a new lanthanide-dependent methylotrophic species of Methylophilaceae.</title>
        <authorList>
            <person name="Lv H."/>
            <person name="Sahin N."/>
            <person name="Tani A."/>
        </authorList>
    </citation>
    <scope>NUCLEOTIDE SEQUENCE [LARGE SCALE GENOMIC DNA]</scope>
    <source>
        <strain evidence="3 4">La2-4</strain>
    </source>
</reference>
<gene>
    <name evidence="3" type="ORF">NMK_1624</name>
</gene>
<comment type="caution">
    <text evidence="3">The sequence shown here is derived from an EMBL/GenBank/DDBJ whole genome shotgun (WGS) entry which is preliminary data.</text>
</comment>
<dbReference type="OrthoDB" id="8449017at2"/>
<evidence type="ECO:0000256" key="2">
    <source>
        <dbReference type="SAM" id="SignalP"/>
    </source>
</evidence>
<evidence type="ECO:0000256" key="1">
    <source>
        <dbReference type="SAM" id="MobiDB-lite"/>
    </source>
</evidence>
<dbReference type="EMBL" id="BDOQ01000006">
    <property type="protein sequence ID" value="GBG14065.1"/>
    <property type="molecule type" value="Genomic_DNA"/>
</dbReference>
<keyword evidence="2" id="KW-0732">Signal</keyword>
<keyword evidence="4" id="KW-1185">Reference proteome</keyword>
<name>A0A2R5F7P9_9PROT</name>
<evidence type="ECO:0000313" key="4">
    <source>
        <dbReference type="Proteomes" id="UP000245081"/>
    </source>
</evidence>
<sequence length="118" mass="12607">MMRARLRKVAAFAGMAVLIGLSGSVLAGDFEGKWLLDDTSGNPFEAVLSSDGTASGTHGDSMKHGTWKEENGAAVIHWNTGWTTRIFKQGNKYMKEAFKPGASLTDKPTNTSGASKKD</sequence>
<accession>A0A2R5F7P9</accession>
<feature type="signal peptide" evidence="2">
    <location>
        <begin position="1"/>
        <end position="27"/>
    </location>
</feature>
<feature type="compositionally biased region" description="Polar residues" evidence="1">
    <location>
        <begin position="106"/>
        <end position="118"/>
    </location>
</feature>
<organism evidence="3 4">
    <name type="scientific">Novimethylophilus kurashikiensis</name>
    <dbReference type="NCBI Taxonomy" id="1825523"/>
    <lineage>
        <taxon>Bacteria</taxon>
        <taxon>Pseudomonadati</taxon>
        <taxon>Pseudomonadota</taxon>
        <taxon>Betaproteobacteria</taxon>
        <taxon>Nitrosomonadales</taxon>
        <taxon>Methylophilaceae</taxon>
        <taxon>Novimethylophilus</taxon>
    </lineage>
</organism>
<dbReference type="RefSeq" id="WP_146187144.1">
    <property type="nucleotide sequence ID" value="NZ_BDOQ01000006.1"/>
</dbReference>
<feature type="chain" id="PRO_5015334101" evidence="2">
    <location>
        <begin position="28"/>
        <end position="118"/>
    </location>
</feature>
<dbReference type="AlphaFoldDB" id="A0A2R5F7P9"/>
<proteinExistence type="predicted"/>
<evidence type="ECO:0000313" key="3">
    <source>
        <dbReference type="EMBL" id="GBG14065.1"/>
    </source>
</evidence>
<dbReference type="Proteomes" id="UP000245081">
    <property type="component" value="Unassembled WGS sequence"/>
</dbReference>
<protein>
    <submittedName>
        <fullName evidence="3">Poly(A) polymerase I</fullName>
    </submittedName>
</protein>